<name>A0ABQ5F8K6_9ASTR</name>
<evidence type="ECO:0000313" key="2">
    <source>
        <dbReference type="Proteomes" id="UP001151760"/>
    </source>
</evidence>
<proteinExistence type="predicted"/>
<dbReference type="Proteomes" id="UP001151760">
    <property type="component" value="Unassembled WGS sequence"/>
</dbReference>
<comment type="caution">
    <text evidence="1">The sequence shown here is derived from an EMBL/GenBank/DDBJ whole genome shotgun (WGS) entry which is preliminary data.</text>
</comment>
<dbReference type="EMBL" id="BQNB010017061">
    <property type="protein sequence ID" value="GJT58912.1"/>
    <property type="molecule type" value="Genomic_DNA"/>
</dbReference>
<accession>A0ABQ5F8K6</accession>
<sequence>MISKRVHGIFRCNPPLDRYNPFNNILREEEAAYVLAFKEALIMEERFLKQKAKIEWLRVGNSNSAYFHKAVKGRVSRSRIDVVSDSNGVLFEADQIPMSFVNHYAAFLR</sequence>
<reference evidence="1" key="2">
    <citation type="submission" date="2022-01" db="EMBL/GenBank/DDBJ databases">
        <authorList>
            <person name="Yamashiro T."/>
            <person name="Shiraishi A."/>
            <person name="Satake H."/>
            <person name="Nakayama K."/>
        </authorList>
    </citation>
    <scope>NUCLEOTIDE SEQUENCE</scope>
</reference>
<protein>
    <submittedName>
        <fullName evidence="1">Uncharacterized protein</fullName>
    </submittedName>
</protein>
<keyword evidence="2" id="KW-1185">Reference proteome</keyword>
<reference evidence="1" key="1">
    <citation type="journal article" date="2022" name="Int. J. Mol. Sci.">
        <title>Draft Genome of Tanacetum Coccineum: Genomic Comparison of Closely Related Tanacetum-Family Plants.</title>
        <authorList>
            <person name="Yamashiro T."/>
            <person name="Shiraishi A."/>
            <person name="Nakayama K."/>
            <person name="Satake H."/>
        </authorList>
    </citation>
    <scope>NUCLEOTIDE SEQUENCE</scope>
</reference>
<gene>
    <name evidence="1" type="ORF">Tco_1002445</name>
</gene>
<organism evidence="1 2">
    <name type="scientific">Tanacetum coccineum</name>
    <dbReference type="NCBI Taxonomy" id="301880"/>
    <lineage>
        <taxon>Eukaryota</taxon>
        <taxon>Viridiplantae</taxon>
        <taxon>Streptophyta</taxon>
        <taxon>Embryophyta</taxon>
        <taxon>Tracheophyta</taxon>
        <taxon>Spermatophyta</taxon>
        <taxon>Magnoliopsida</taxon>
        <taxon>eudicotyledons</taxon>
        <taxon>Gunneridae</taxon>
        <taxon>Pentapetalae</taxon>
        <taxon>asterids</taxon>
        <taxon>campanulids</taxon>
        <taxon>Asterales</taxon>
        <taxon>Asteraceae</taxon>
        <taxon>Asteroideae</taxon>
        <taxon>Anthemideae</taxon>
        <taxon>Anthemidinae</taxon>
        <taxon>Tanacetum</taxon>
    </lineage>
</organism>
<evidence type="ECO:0000313" key="1">
    <source>
        <dbReference type="EMBL" id="GJT58912.1"/>
    </source>
</evidence>